<evidence type="ECO:0000256" key="1">
    <source>
        <dbReference type="SAM" id="MobiDB-lite"/>
    </source>
</evidence>
<accession>A0A327PNE6</accession>
<dbReference type="Proteomes" id="UP000249610">
    <property type="component" value="Unassembled WGS sequence"/>
</dbReference>
<dbReference type="RefSeq" id="WP_111610167.1">
    <property type="nucleotide sequence ID" value="NZ_QLLK01000002.1"/>
</dbReference>
<feature type="compositionally biased region" description="Basic and acidic residues" evidence="1">
    <location>
        <begin position="76"/>
        <end position="89"/>
    </location>
</feature>
<keyword evidence="4" id="KW-1185">Reference proteome</keyword>
<keyword evidence="2" id="KW-0812">Transmembrane</keyword>
<feature type="transmembrane region" description="Helical" evidence="2">
    <location>
        <begin position="25"/>
        <end position="46"/>
    </location>
</feature>
<sequence length="212" mass="24118">MSPSANSVVKNSSVKNNATLNEIDYLTLVDLGNIVYIVAVLAYFIYQATKGKKKNQSEDQPEMSDEPQQKPVTFEELMREIRDAQKPKQPEPTQPRMQPAPVAQPKEVVYERAGDTTSRPEWRADPAPAVKRFPTRKIEEDDEEIQHYQGAFEQTKSELTRTSKGIPEIPSLKEVAEESSSTSKSRYARMLKNPQSIKDAIVLKEILDRKHF</sequence>
<feature type="region of interest" description="Disordered" evidence="1">
    <location>
        <begin position="53"/>
        <end position="137"/>
    </location>
</feature>
<proteinExistence type="predicted"/>
<reference evidence="3 4" key="1">
    <citation type="submission" date="2018-06" db="EMBL/GenBank/DDBJ databases">
        <title>Genomic Encyclopedia of Archaeal and Bacterial Type Strains, Phase II (KMG-II): from individual species to whole genera.</title>
        <authorList>
            <person name="Goeker M."/>
        </authorList>
    </citation>
    <scope>NUCLEOTIDE SEQUENCE [LARGE SCALE GENOMIC DNA]</scope>
    <source>
        <strain evidence="3 4">DSM 23446</strain>
    </source>
</reference>
<evidence type="ECO:0000313" key="3">
    <source>
        <dbReference type="EMBL" id="RAI93820.1"/>
    </source>
</evidence>
<evidence type="ECO:0000256" key="2">
    <source>
        <dbReference type="SAM" id="Phobius"/>
    </source>
</evidence>
<keyword evidence="2" id="KW-0472">Membrane</keyword>
<dbReference type="EMBL" id="QLLK01000002">
    <property type="protein sequence ID" value="RAI93820.1"/>
    <property type="molecule type" value="Genomic_DNA"/>
</dbReference>
<evidence type="ECO:0000313" key="4">
    <source>
        <dbReference type="Proteomes" id="UP000249610"/>
    </source>
</evidence>
<name>A0A327PNE6_9BACT</name>
<protein>
    <submittedName>
        <fullName evidence="3">Uncharacterized protein</fullName>
    </submittedName>
</protein>
<gene>
    <name evidence="3" type="ORF">LV83_00726</name>
</gene>
<keyword evidence="2" id="KW-1133">Transmembrane helix</keyword>
<comment type="caution">
    <text evidence="3">The sequence shown here is derived from an EMBL/GenBank/DDBJ whole genome shotgun (WGS) entry which is preliminary data.</text>
</comment>
<organism evidence="3 4">
    <name type="scientific">Algoriphagus yeomjeoni</name>
    <dbReference type="NCBI Taxonomy" id="291403"/>
    <lineage>
        <taxon>Bacteria</taxon>
        <taxon>Pseudomonadati</taxon>
        <taxon>Bacteroidota</taxon>
        <taxon>Cytophagia</taxon>
        <taxon>Cytophagales</taxon>
        <taxon>Cyclobacteriaceae</taxon>
        <taxon>Algoriphagus</taxon>
    </lineage>
</organism>
<dbReference type="AlphaFoldDB" id="A0A327PNE6"/>
<feature type="compositionally biased region" description="Basic and acidic residues" evidence="1">
    <location>
        <begin position="108"/>
        <end position="124"/>
    </location>
</feature>
<dbReference type="OrthoDB" id="840081at2"/>